<organism evidence="7 8">
    <name type="scientific">Echeneis naucrates</name>
    <name type="common">Live sharksucker</name>
    <dbReference type="NCBI Taxonomy" id="173247"/>
    <lineage>
        <taxon>Eukaryota</taxon>
        <taxon>Metazoa</taxon>
        <taxon>Chordata</taxon>
        <taxon>Craniata</taxon>
        <taxon>Vertebrata</taxon>
        <taxon>Euteleostomi</taxon>
        <taxon>Actinopterygii</taxon>
        <taxon>Neopterygii</taxon>
        <taxon>Teleostei</taxon>
        <taxon>Neoteleostei</taxon>
        <taxon>Acanthomorphata</taxon>
        <taxon>Carangaria</taxon>
        <taxon>Carangiformes</taxon>
        <taxon>Echeneidae</taxon>
        <taxon>Echeneis</taxon>
    </lineage>
</organism>
<dbReference type="InterPro" id="IPR008906">
    <property type="entry name" value="HATC_C_dom"/>
</dbReference>
<comment type="subcellular location">
    <subcellularLocation>
        <location evidence="1">Nucleus</location>
    </subcellularLocation>
</comment>
<dbReference type="InterPro" id="IPR052035">
    <property type="entry name" value="ZnF_BED_domain_contain"/>
</dbReference>
<dbReference type="PANTHER" id="PTHR46481:SF10">
    <property type="entry name" value="ZINC FINGER BED DOMAIN-CONTAINING PROTEIN 39"/>
    <property type="match status" value="1"/>
</dbReference>
<evidence type="ECO:0000256" key="4">
    <source>
        <dbReference type="ARBA" id="ARBA00022833"/>
    </source>
</evidence>
<reference evidence="7" key="2">
    <citation type="submission" date="2025-08" db="UniProtKB">
        <authorList>
            <consortium name="Ensembl"/>
        </authorList>
    </citation>
    <scope>IDENTIFICATION</scope>
</reference>
<sequence>MLLTPLEEFTKEISSSTAAASDIIPSITVLKRLLERTADTDHGGGSSKSTLLEAVQRWFSEIEKEHLYKLATVLDPRLVGNDGPIYVCTICSQCMYFKQTTHKTALQREPPEEYMASEPDPEETSAAKKPCSILFSLHGEILKENTEVEQHLVSPLSVQVQSYLLEVPIGRDENAVAYWRINKDRFPAQAQLARANLCVPCTSVDSERLFSFLYILLLQVLHLFSLKKYPTNTNLPHMTEWLPLSMTKKYVFVFCY</sequence>
<dbReference type="GO" id="GO:0005634">
    <property type="term" value="C:nucleus"/>
    <property type="evidence" value="ECO:0007669"/>
    <property type="project" value="UniProtKB-SubCell"/>
</dbReference>
<evidence type="ECO:0000256" key="5">
    <source>
        <dbReference type="ARBA" id="ARBA00023242"/>
    </source>
</evidence>
<dbReference type="Ensembl" id="ENSENLT00000037921.1">
    <property type="protein sequence ID" value="ENSENLP00000036937.1"/>
    <property type="gene ID" value="ENSENLG00000016029.1"/>
</dbReference>
<dbReference type="SUPFAM" id="SSF53098">
    <property type="entry name" value="Ribonuclease H-like"/>
    <property type="match status" value="1"/>
</dbReference>
<accession>A0A665VZJ8</accession>
<keyword evidence="8" id="KW-1185">Reference proteome</keyword>
<proteinExistence type="predicted"/>
<feature type="domain" description="HAT C-terminal dimerisation" evidence="6">
    <location>
        <begin position="161"/>
        <end position="212"/>
    </location>
</feature>
<dbReference type="PANTHER" id="PTHR46481">
    <property type="entry name" value="ZINC FINGER BED DOMAIN-CONTAINING PROTEIN 4"/>
    <property type="match status" value="1"/>
</dbReference>
<keyword evidence="3" id="KW-0863">Zinc-finger</keyword>
<evidence type="ECO:0000259" key="6">
    <source>
        <dbReference type="Pfam" id="PF05699"/>
    </source>
</evidence>
<name>A0A665VZJ8_ECHNA</name>
<dbReference type="Proteomes" id="UP000472264">
    <property type="component" value="Chromosome 5"/>
</dbReference>
<dbReference type="InterPro" id="IPR012337">
    <property type="entry name" value="RNaseH-like_sf"/>
</dbReference>
<reference evidence="7" key="3">
    <citation type="submission" date="2025-09" db="UniProtKB">
        <authorList>
            <consortium name="Ensembl"/>
        </authorList>
    </citation>
    <scope>IDENTIFICATION</scope>
</reference>
<evidence type="ECO:0000313" key="8">
    <source>
        <dbReference type="Proteomes" id="UP000472264"/>
    </source>
</evidence>
<evidence type="ECO:0000256" key="2">
    <source>
        <dbReference type="ARBA" id="ARBA00022723"/>
    </source>
</evidence>
<dbReference type="Pfam" id="PF05699">
    <property type="entry name" value="Dimer_Tnp_hAT"/>
    <property type="match status" value="1"/>
</dbReference>
<dbReference type="OMA" id="ENAVAYW"/>
<keyword evidence="5" id="KW-0539">Nucleus</keyword>
<dbReference type="InParanoid" id="A0A665VZJ8"/>
<evidence type="ECO:0000256" key="1">
    <source>
        <dbReference type="ARBA" id="ARBA00004123"/>
    </source>
</evidence>
<dbReference type="GO" id="GO:0008270">
    <property type="term" value="F:zinc ion binding"/>
    <property type="evidence" value="ECO:0007669"/>
    <property type="project" value="UniProtKB-KW"/>
</dbReference>
<reference evidence="7" key="1">
    <citation type="submission" date="2021-04" db="EMBL/GenBank/DDBJ databases">
        <authorList>
            <consortium name="Wellcome Sanger Institute Data Sharing"/>
        </authorList>
    </citation>
    <scope>NUCLEOTIDE SEQUENCE [LARGE SCALE GENOMIC DNA]</scope>
</reference>
<protein>
    <recommendedName>
        <fullName evidence="6">HAT C-terminal dimerisation domain-containing protein</fullName>
    </recommendedName>
</protein>
<evidence type="ECO:0000256" key="3">
    <source>
        <dbReference type="ARBA" id="ARBA00022771"/>
    </source>
</evidence>
<dbReference type="AlphaFoldDB" id="A0A665VZJ8"/>
<keyword evidence="2" id="KW-0479">Metal-binding</keyword>
<evidence type="ECO:0000313" key="7">
    <source>
        <dbReference type="Ensembl" id="ENSENLP00000036937.1"/>
    </source>
</evidence>
<keyword evidence="4" id="KW-0862">Zinc</keyword>
<dbReference type="GO" id="GO:0046983">
    <property type="term" value="F:protein dimerization activity"/>
    <property type="evidence" value="ECO:0007669"/>
    <property type="project" value="InterPro"/>
</dbReference>